<evidence type="ECO:0000313" key="2">
    <source>
        <dbReference type="EMBL" id="GGN19220.1"/>
    </source>
</evidence>
<reference evidence="2" key="2">
    <citation type="submission" date="2020-09" db="EMBL/GenBank/DDBJ databases">
        <authorList>
            <person name="Sun Q."/>
            <person name="Zhou Y."/>
        </authorList>
    </citation>
    <scope>NUCLEOTIDE SEQUENCE</scope>
    <source>
        <strain evidence="2">CGMCC 4.7110</strain>
    </source>
</reference>
<dbReference type="Proteomes" id="UP000653411">
    <property type="component" value="Unassembled WGS sequence"/>
</dbReference>
<proteinExistence type="predicted"/>
<name>A0A917XF74_9ACTN</name>
<keyword evidence="3" id="KW-1185">Reference proteome</keyword>
<feature type="transmembrane region" description="Helical" evidence="1">
    <location>
        <begin position="87"/>
        <end position="110"/>
    </location>
</feature>
<keyword evidence="1" id="KW-0812">Transmembrane</keyword>
<dbReference type="EMBL" id="BMML01000011">
    <property type="protein sequence ID" value="GGN19220.1"/>
    <property type="molecule type" value="Genomic_DNA"/>
</dbReference>
<accession>A0A917XF74</accession>
<sequence>MFAGVTIGALWLVQSGPLWQHALRLSLIVLVVAPLAHLVQSRRRSRGEQSHGPRPSLPRLVAAKIALLVIAVIGTWLLTPVLPHTEIVVTLAVAVIIAVLGPVLHPYMLLDQDERRRTG</sequence>
<gene>
    <name evidence="2" type="ORF">GCM10011578_048970</name>
</gene>
<comment type="caution">
    <text evidence="2">The sequence shown here is derived from an EMBL/GenBank/DDBJ whole genome shotgun (WGS) entry which is preliminary data.</text>
</comment>
<dbReference type="AlphaFoldDB" id="A0A917XF74"/>
<keyword evidence="1" id="KW-0472">Membrane</keyword>
<feature type="transmembrane region" description="Helical" evidence="1">
    <location>
        <begin position="60"/>
        <end position="81"/>
    </location>
</feature>
<feature type="transmembrane region" description="Helical" evidence="1">
    <location>
        <begin position="21"/>
        <end position="39"/>
    </location>
</feature>
<organism evidence="2 3">
    <name type="scientific">Streptomyces fuscichromogenes</name>
    <dbReference type="NCBI Taxonomy" id="1324013"/>
    <lineage>
        <taxon>Bacteria</taxon>
        <taxon>Bacillati</taxon>
        <taxon>Actinomycetota</taxon>
        <taxon>Actinomycetes</taxon>
        <taxon>Kitasatosporales</taxon>
        <taxon>Streptomycetaceae</taxon>
        <taxon>Streptomyces</taxon>
    </lineage>
</organism>
<evidence type="ECO:0000256" key="1">
    <source>
        <dbReference type="SAM" id="Phobius"/>
    </source>
</evidence>
<reference evidence="2" key="1">
    <citation type="journal article" date="2014" name="Int. J. Syst. Evol. Microbiol.">
        <title>Complete genome sequence of Corynebacterium casei LMG S-19264T (=DSM 44701T), isolated from a smear-ripened cheese.</title>
        <authorList>
            <consortium name="US DOE Joint Genome Institute (JGI-PGF)"/>
            <person name="Walter F."/>
            <person name="Albersmeier A."/>
            <person name="Kalinowski J."/>
            <person name="Ruckert C."/>
        </authorList>
    </citation>
    <scope>NUCLEOTIDE SEQUENCE</scope>
    <source>
        <strain evidence="2">CGMCC 4.7110</strain>
    </source>
</reference>
<keyword evidence="1" id="KW-1133">Transmembrane helix</keyword>
<protein>
    <submittedName>
        <fullName evidence="2">Uncharacterized protein</fullName>
    </submittedName>
</protein>
<evidence type="ECO:0000313" key="3">
    <source>
        <dbReference type="Proteomes" id="UP000653411"/>
    </source>
</evidence>